<dbReference type="STRING" id="880073.Cabys_716"/>
<reference evidence="8 9" key="1">
    <citation type="submission" date="2011-09" db="EMBL/GenBank/DDBJ databases">
        <title>The permanent draft genome of Caldithrix abyssi DSM 13497.</title>
        <authorList>
            <consortium name="US DOE Joint Genome Institute (JGI-PGF)"/>
            <person name="Lucas S."/>
            <person name="Han J."/>
            <person name="Lapidus A."/>
            <person name="Bruce D."/>
            <person name="Goodwin L."/>
            <person name="Pitluck S."/>
            <person name="Peters L."/>
            <person name="Kyrpides N."/>
            <person name="Mavromatis K."/>
            <person name="Ivanova N."/>
            <person name="Mikhailova N."/>
            <person name="Chertkov O."/>
            <person name="Detter J.C."/>
            <person name="Tapia R."/>
            <person name="Han C."/>
            <person name="Land M."/>
            <person name="Hauser L."/>
            <person name="Markowitz V."/>
            <person name="Cheng J.-F."/>
            <person name="Hugenholtz P."/>
            <person name="Woyke T."/>
            <person name="Wu D."/>
            <person name="Spring S."/>
            <person name="Brambilla E."/>
            <person name="Klenk H.-P."/>
            <person name="Eisen J.A."/>
        </authorList>
    </citation>
    <scope>NUCLEOTIDE SEQUENCE [LARGE SCALE GENOMIC DNA]</scope>
    <source>
        <strain evidence="8 9">DSM 13497</strain>
    </source>
</reference>
<dbReference type="Pfam" id="PF01266">
    <property type="entry name" value="DAO"/>
    <property type="match status" value="1"/>
</dbReference>
<dbReference type="RefSeq" id="WP_006928728.1">
    <property type="nucleotide sequence ID" value="NZ_CM001402.1"/>
</dbReference>
<evidence type="ECO:0000313" key="9">
    <source>
        <dbReference type="Proteomes" id="UP000004671"/>
    </source>
</evidence>
<keyword evidence="3" id="KW-0274">FAD</keyword>
<evidence type="ECO:0000259" key="6">
    <source>
        <dbReference type="Pfam" id="PF01266"/>
    </source>
</evidence>
<dbReference type="OrthoDB" id="9801699at2"/>
<feature type="domain" description="FAD dependent oxidoreductase" evidence="6">
    <location>
        <begin position="9"/>
        <end position="397"/>
    </location>
</feature>
<dbReference type="GO" id="GO:0047545">
    <property type="term" value="F:(S)-2-hydroxyglutarate dehydrogenase activity"/>
    <property type="evidence" value="ECO:0007669"/>
    <property type="project" value="TreeGrafter"/>
</dbReference>
<dbReference type="eggNOG" id="COG0579">
    <property type="taxonomic scope" value="Bacteria"/>
</dbReference>
<dbReference type="Gene3D" id="3.50.50.60">
    <property type="entry name" value="FAD/NAD(P)-binding domain"/>
    <property type="match status" value="1"/>
</dbReference>
<comment type="similarity">
    <text evidence="5">Belongs to the L2HGDH family.</text>
</comment>
<dbReference type="PANTHER" id="PTHR43104">
    <property type="entry name" value="L-2-HYDROXYGLUTARATE DEHYDROGENASE, MITOCHONDRIAL"/>
    <property type="match status" value="1"/>
</dbReference>
<organism evidence="8 9">
    <name type="scientific">Caldithrix abyssi DSM 13497</name>
    <dbReference type="NCBI Taxonomy" id="880073"/>
    <lineage>
        <taxon>Bacteria</taxon>
        <taxon>Pseudomonadati</taxon>
        <taxon>Calditrichota</taxon>
        <taxon>Calditrichia</taxon>
        <taxon>Calditrichales</taxon>
        <taxon>Calditrichaceae</taxon>
        <taxon>Caldithrix</taxon>
    </lineage>
</organism>
<dbReference type="NCBIfam" id="NF008726">
    <property type="entry name" value="PRK11728.1"/>
    <property type="match status" value="1"/>
</dbReference>
<dbReference type="FunCoup" id="H1XU77">
    <property type="interactions" value="439"/>
</dbReference>
<dbReference type="Proteomes" id="UP000004671">
    <property type="component" value="Chromosome"/>
</dbReference>
<gene>
    <name evidence="7" type="ORF">Cabys_716</name>
    <name evidence="8" type="ORF">Calab_1953</name>
</gene>
<dbReference type="GO" id="GO:0005737">
    <property type="term" value="C:cytoplasm"/>
    <property type="evidence" value="ECO:0007669"/>
    <property type="project" value="TreeGrafter"/>
</dbReference>
<proteinExistence type="inferred from homology"/>
<evidence type="ECO:0000313" key="7">
    <source>
        <dbReference type="EMBL" id="APF17467.1"/>
    </source>
</evidence>
<evidence type="ECO:0000256" key="2">
    <source>
        <dbReference type="ARBA" id="ARBA00022630"/>
    </source>
</evidence>
<dbReference type="Proteomes" id="UP000183868">
    <property type="component" value="Chromosome"/>
</dbReference>
<dbReference type="EMBL" id="CM001402">
    <property type="protein sequence ID" value="EHO41567.1"/>
    <property type="molecule type" value="Genomic_DNA"/>
</dbReference>
<keyword evidence="9" id="KW-1185">Reference proteome</keyword>
<dbReference type="PANTHER" id="PTHR43104:SF2">
    <property type="entry name" value="L-2-HYDROXYGLUTARATE DEHYDROGENASE, MITOCHONDRIAL"/>
    <property type="match status" value="1"/>
</dbReference>
<dbReference type="Gene3D" id="3.30.9.10">
    <property type="entry name" value="D-Amino Acid Oxidase, subunit A, domain 2"/>
    <property type="match status" value="1"/>
</dbReference>
<dbReference type="EMBL" id="CP018099">
    <property type="protein sequence ID" value="APF17467.1"/>
    <property type="molecule type" value="Genomic_DNA"/>
</dbReference>
<reference evidence="7 10" key="2">
    <citation type="submission" date="2016-11" db="EMBL/GenBank/DDBJ databases">
        <title>Genomic analysis of Caldithrix abyssi and proposal of a novel bacterial phylum Caldithrichaeota.</title>
        <authorList>
            <person name="Kublanov I."/>
            <person name="Sigalova O."/>
            <person name="Gavrilov S."/>
            <person name="Lebedinsky A."/>
            <person name="Ivanova N."/>
            <person name="Daum C."/>
            <person name="Reddy T."/>
            <person name="Klenk H.P."/>
            <person name="Goker M."/>
            <person name="Reva O."/>
            <person name="Miroshnichenko M."/>
            <person name="Kyprides N."/>
            <person name="Woyke T."/>
            <person name="Gelfand M."/>
        </authorList>
    </citation>
    <scope>NUCLEOTIDE SEQUENCE [LARGE SCALE GENOMIC DNA]</scope>
    <source>
        <strain evidence="7 10">LF13</strain>
    </source>
</reference>
<dbReference type="KEGG" id="caby:Cabys_716"/>
<evidence type="ECO:0000313" key="8">
    <source>
        <dbReference type="EMBL" id="EHO41567.1"/>
    </source>
</evidence>
<accession>H1XU77</accession>
<evidence type="ECO:0000256" key="1">
    <source>
        <dbReference type="ARBA" id="ARBA00001974"/>
    </source>
</evidence>
<dbReference type="InterPro" id="IPR006076">
    <property type="entry name" value="FAD-dep_OxRdtase"/>
</dbReference>
<dbReference type="InterPro" id="IPR036188">
    <property type="entry name" value="FAD/NAD-bd_sf"/>
</dbReference>
<dbReference type="SUPFAM" id="SSF51905">
    <property type="entry name" value="FAD/NAD(P)-binding domain"/>
    <property type="match status" value="1"/>
</dbReference>
<dbReference type="PaxDb" id="880073-Calab_1953"/>
<evidence type="ECO:0000313" key="10">
    <source>
        <dbReference type="Proteomes" id="UP000183868"/>
    </source>
</evidence>
<keyword evidence="2" id="KW-0285">Flavoprotein</keyword>
<dbReference type="HOGENOM" id="CLU_024775_0_1_0"/>
<keyword evidence="4" id="KW-0560">Oxidoreductase</keyword>
<dbReference type="AlphaFoldDB" id="H1XU77"/>
<comment type="cofactor">
    <cofactor evidence="1">
        <name>FAD</name>
        <dbReference type="ChEBI" id="CHEBI:57692"/>
    </cofactor>
</comment>
<evidence type="ECO:0000256" key="5">
    <source>
        <dbReference type="ARBA" id="ARBA00037941"/>
    </source>
</evidence>
<name>H1XU77_CALAY</name>
<protein>
    <submittedName>
        <fullName evidence="8">FAD dependent oxidoreductase</fullName>
    </submittedName>
    <submittedName>
        <fullName evidence="7">L-2-hydroxyglutarate oxidase</fullName>
    </submittedName>
</protein>
<evidence type="ECO:0000256" key="3">
    <source>
        <dbReference type="ARBA" id="ARBA00022827"/>
    </source>
</evidence>
<sequence length="404" mass="45015">MQQQNFDYDIVIIGGGIVGLATAYRLTQMTKARLAVIEAEERLAAHQTGNNSGVIHSGLYYKPGSLKAKNCVEGREALYQFCAEHDIPHERCGKLVVATAEEEIPRLKDLHQRGEANGLKGLMWLEKDDLKQYEPYVEGVAGLRVPETGIVDYTVVTEKLAELVRAAGHDVFLGHRFSGLEQHHSGLIVKTNRQNFKTRYLINCGGLHSDRIARKCGLKPDVRIIPFRGEYYKIKPEKRHLVKNLIYPVPDPEFPFLGVHFTRMIDGGVEAGPNAVLAFKREGYRKTSFSLRDTIETFTYPGFLRLAGKYLKTGLAEYYRSFNKKAFVKALQRLIPMVQMGDLEPGGAGVRAQALEKSGMLVDDFRIIEAPAMIHVLNAPSPAATASLSIGKTIAQMAKKNFDV</sequence>
<evidence type="ECO:0000256" key="4">
    <source>
        <dbReference type="ARBA" id="ARBA00023002"/>
    </source>
</evidence>